<evidence type="ECO:0000256" key="1">
    <source>
        <dbReference type="SAM" id="MobiDB-lite"/>
    </source>
</evidence>
<evidence type="ECO:0000313" key="2">
    <source>
        <dbReference type="EMBL" id="MBO8478024.1"/>
    </source>
</evidence>
<protein>
    <submittedName>
        <fullName evidence="2">Uncharacterized protein</fullName>
    </submittedName>
</protein>
<name>A0A9D9NLE2_9BACT</name>
<evidence type="ECO:0000313" key="3">
    <source>
        <dbReference type="Proteomes" id="UP000823771"/>
    </source>
</evidence>
<comment type="caution">
    <text evidence="2">The sequence shown here is derived from an EMBL/GenBank/DDBJ whole genome shotgun (WGS) entry which is preliminary data.</text>
</comment>
<gene>
    <name evidence="2" type="ORF">IAB80_03955</name>
</gene>
<dbReference type="EMBL" id="JADILZ010000035">
    <property type="protein sequence ID" value="MBO8478024.1"/>
    <property type="molecule type" value="Genomic_DNA"/>
</dbReference>
<proteinExistence type="predicted"/>
<dbReference type="Proteomes" id="UP000823771">
    <property type="component" value="Unassembled WGS sequence"/>
</dbReference>
<sequence>MSDFTTKNGTEERNTSGKTSCVFDWTPDEVVGNPGSNEADSEDHSSVILESDIIPDVKS</sequence>
<organism evidence="2 3">
    <name type="scientific">Candidatus Cryptobacteroides excrementipullorum</name>
    <dbReference type="NCBI Taxonomy" id="2840761"/>
    <lineage>
        <taxon>Bacteria</taxon>
        <taxon>Pseudomonadati</taxon>
        <taxon>Bacteroidota</taxon>
        <taxon>Bacteroidia</taxon>
        <taxon>Bacteroidales</taxon>
        <taxon>Candidatus Cryptobacteroides</taxon>
    </lineage>
</organism>
<reference evidence="2" key="1">
    <citation type="submission" date="2020-10" db="EMBL/GenBank/DDBJ databases">
        <authorList>
            <person name="Gilroy R."/>
        </authorList>
    </citation>
    <scope>NUCLEOTIDE SEQUENCE</scope>
    <source>
        <strain evidence="2">2478</strain>
    </source>
</reference>
<dbReference type="AlphaFoldDB" id="A0A9D9NLE2"/>
<reference evidence="2" key="2">
    <citation type="journal article" date="2021" name="PeerJ">
        <title>Extensive microbial diversity within the chicken gut microbiome revealed by metagenomics and culture.</title>
        <authorList>
            <person name="Gilroy R."/>
            <person name="Ravi A."/>
            <person name="Getino M."/>
            <person name="Pursley I."/>
            <person name="Horton D.L."/>
            <person name="Alikhan N.F."/>
            <person name="Baker D."/>
            <person name="Gharbi K."/>
            <person name="Hall N."/>
            <person name="Watson M."/>
            <person name="Adriaenssens E.M."/>
            <person name="Foster-Nyarko E."/>
            <person name="Jarju S."/>
            <person name="Secka A."/>
            <person name="Antonio M."/>
            <person name="Oren A."/>
            <person name="Chaudhuri R.R."/>
            <person name="La Ragione R."/>
            <person name="Hildebrand F."/>
            <person name="Pallen M.J."/>
        </authorList>
    </citation>
    <scope>NUCLEOTIDE SEQUENCE</scope>
    <source>
        <strain evidence="2">2478</strain>
    </source>
</reference>
<accession>A0A9D9NLE2</accession>
<feature type="region of interest" description="Disordered" evidence="1">
    <location>
        <begin position="1"/>
        <end position="59"/>
    </location>
</feature>